<dbReference type="AlphaFoldDB" id="A0A964BNT1"/>
<comment type="caution">
    <text evidence="2">The sequence shown here is derived from an EMBL/GenBank/DDBJ whole genome shotgun (WGS) entry which is preliminary data.</text>
</comment>
<reference evidence="2" key="1">
    <citation type="journal article" date="2021" name="Antonie Van Leeuwenhoek">
        <title>Draft genome and description of Waterburya agarophytonicola gen. nov. sp. nov. (Pleurocapsales, Cyanobacteria): a seaweed symbiont.</title>
        <authorList>
            <person name="Bonthond G."/>
            <person name="Shalygin S."/>
            <person name="Bayer T."/>
            <person name="Weinberger F."/>
        </authorList>
    </citation>
    <scope>NUCLEOTIDE SEQUENCE</scope>
    <source>
        <strain evidence="2">KI4</strain>
    </source>
</reference>
<proteinExistence type="predicted"/>
<evidence type="ECO:0000313" key="3">
    <source>
        <dbReference type="Proteomes" id="UP000729733"/>
    </source>
</evidence>
<protein>
    <submittedName>
        <fullName evidence="2">Uncharacterized protein</fullName>
    </submittedName>
</protein>
<feature type="transmembrane region" description="Helical" evidence="1">
    <location>
        <begin position="81"/>
        <end position="102"/>
    </location>
</feature>
<accession>A0A964BNT1</accession>
<name>A0A964BNT1_9CYAN</name>
<dbReference type="Proteomes" id="UP000729733">
    <property type="component" value="Unassembled WGS sequence"/>
</dbReference>
<gene>
    <name evidence="2" type="ORF">I4641_05915</name>
</gene>
<dbReference type="EMBL" id="JADWDC010000010">
    <property type="protein sequence ID" value="MCC0176514.1"/>
    <property type="molecule type" value="Genomic_DNA"/>
</dbReference>
<dbReference type="RefSeq" id="WP_229639552.1">
    <property type="nucleotide sequence ID" value="NZ_JADWDC010000010.1"/>
</dbReference>
<keyword evidence="1" id="KW-0812">Transmembrane</keyword>
<keyword evidence="1" id="KW-1133">Transmembrane helix</keyword>
<evidence type="ECO:0000313" key="2">
    <source>
        <dbReference type="EMBL" id="MCC0176514.1"/>
    </source>
</evidence>
<keyword evidence="1" id="KW-0472">Membrane</keyword>
<feature type="transmembrane region" description="Helical" evidence="1">
    <location>
        <begin position="18"/>
        <end position="35"/>
    </location>
</feature>
<feature type="transmembrane region" description="Helical" evidence="1">
    <location>
        <begin position="47"/>
        <end position="69"/>
    </location>
</feature>
<sequence length="117" mass="13139">MKNSQDNKGILSLLLKNSIVQFIAGMLSLSIILRISQSVDYQLIEIILKSLGYGFFCYLTTPFVIYWLAYVSQGIATAKKLTITVALIALYSYIIWDAYFFFRSAFAQLAQGLSSSL</sequence>
<evidence type="ECO:0000256" key="1">
    <source>
        <dbReference type="SAM" id="Phobius"/>
    </source>
</evidence>
<keyword evidence="3" id="KW-1185">Reference proteome</keyword>
<organism evidence="2 3">
    <name type="scientific">Waterburya agarophytonicola KI4</name>
    <dbReference type="NCBI Taxonomy" id="2874699"/>
    <lineage>
        <taxon>Bacteria</taxon>
        <taxon>Bacillati</taxon>
        <taxon>Cyanobacteriota</taxon>
        <taxon>Cyanophyceae</taxon>
        <taxon>Pleurocapsales</taxon>
        <taxon>Hyellaceae</taxon>
        <taxon>Waterburya</taxon>
        <taxon>Waterburya agarophytonicola</taxon>
    </lineage>
</organism>